<evidence type="ECO:0000313" key="3">
    <source>
        <dbReference type="EMBL" id="KNB04592.1"/>
    </source>
</evidence>
<feature type="compositionally biased region" description="Low complexity" evidence="1">
    <location>
        <begin position="1"/>
        <end position="11"/>
    </location>
</feature>
<evidence type="ECO:0000313" key="2">
    <source>
        <dbReference type="EMBL" id="KNB04536.1"/>
    </source>
</evidence>
<feature type="compositionally biased region" description="Polar residues" evidence="1">
    <location>
        <begin position="460"/>
        <end position="473"/>
    </location>
</feature>
<protein>
    <submittedName>
        <fullName evidence="4">Uncharacterized protein</fullName>
    </submittedName>
</protein>
<dbReference type="AlphaFoldDB" id="A0A0J9V5S7"/>
<gene>
    <name evidence="2" type="ORF">FOXG_06605</name>
    <name evidence="3" type="ORF">FOXG_06654</name>
    <name evidence="4" type="ORF">FOXG_07220</name>
</gene>
<dbReference type="RefSeq" id="XP_018244573.1">
    <property type="nucleotide sequence ID" value="XM_018385841.1"/>
</dbReference>
<dbReference type="VEuPathDB" id="FungiDB:FOXG_06605"/>
<evidence type="ECO:0000313" key="5">
    <source>
        <dbReference type="Proteomes" id="UP000009097"/>
    </source>
</evidence>
<dbReference type="GeneID" id="28948498"/>
<dbReference type="VEuPathDB" id="FungiDB:FOXG_07220"/>
<reference evidence="4" key="2">
    <citation type="journal article" date="2010" name="Nature">
        <title>Comparative genomics reveals mobile pathogenicity chromosomes in Fusarium.</title>
        <authorList>
            <person name="Ma L.J."/>
            <person name="van der Does H.C."/>
            <person name="Borkovich K.A."/>
            <person name="Coleman J.J."/>
            <person name="Daboussi M.J."/>
            <person name="Di Pietro A."/>
            <person name="Dufresne M."/>
            <person name="Freitag M."/>
            <person name="Grabherr M."/>
            <person name="Henrissat B."/>
            <person name="Houterman P.M."/>
            <person name="Kang S."/>
            <person name="Shim W.B."/>
            <person name="Woloshuk C."/>
            <person name="Xie X."/>
            <person name="Xu J.R."/>
            <person name="Antoniw J."/>
            <person name="Baker S.E."/>
            <person name="Bluhm B.H."/>
            <person name="Breakspear A."/>
            <person name="Brown D.W."/>
            <person name="Butchko R.A."/>
            <person name="Chapman S."/>
            <person name="Coulson R."/>
            <person name="Coutinho P.M."/>
            <person name="Danchin E.G."/>
            <person name="Diener A."/>
            <person name="Gale L.R."/>
            <person name="Gardiner D.M."/>
            <person name="Goff S."/>
            <person name="Hammond-Kosack K.E."/>
            <person name="Hilburn K."/>
            <person name="Hua-Van A."/>
            <person name="Jonkers W."/>
            <person name="Kazan K."/>
            <person name="Kodira C.D."/>
            <person name="Koehrsen M."/>
            <person name="Kumar L."/>
            <person name="Lee Y.H."/>
            <person name="Li L."/>
            <person name="Manners J.M."/>
            <person name="Miranda-Saavedra D."/>
            <person name="Mukherjee M."/>
            <person name="Park G."/>
            <person name="Park J."/>
            <person name="Park S.Y."/>
            <person name="Proctor R.H."/>
            <person name="Regev A."/>
            <person name="Ruiz-Roldan M.C."/>
            <person name="Sain D."/>
            <person name="Sakthikumar S."/>
            <person name="Sykes S."/>
            <person name="Schwartz D.C."/>
            <person name="Turgeon B.G."/>
            <person name="Wapinski I."/>
            <person name="Yoder O."/>
            <person name="Young S."/>
            <person name="Zeng Q."/>
            <person name="Zhou S."/>
            <person name="Galagan J."/>
            <person name="Cuomo C.A."/>
            <person name="Kistler H.C."/>
            <person name="Rep M."/>
        </authorList>
    </citation>
    <scope>NUCLEOTIDE SEQUENCE [LARGE SCALE GENOMIC DNA]</scope>
    <source>
        <strain evidence="4">4287</strain>
    </source>
</reference>
<feature type="compositionally biased region" description="Low complexity" evidence="1">
    <location>
        <begin position="305"/>
        <end position="315"/>
    </location>
</feature>
<dbReference type="Proteomes" id="UP000009097">
    <property type="component" value="Unassembled WGS sequence"/>
</dbReference>
<feature type="compositionally biased region" description="Polar residues" evidence="1">
    <location>
        <begin position="387"/>
        <end position="401"/>
    </location>
</feature>
<dbReference type="VEuPathDB" id="FungiDB:FOXG_06654"/>
<reference evidence="4" key="1">
    <citation type="submission" date="2007-04" db="EMBL/GenBank/DDBJ databases">
        <authorList>
            <consortium name="The Broad Institute Genome Sequencing Platform"/>
            <person name="Birren B."/>
            <person name="Lander E."/>
            <person name="Galagan J."/>
            <person name="Nusbaum C."/>
            <person name="Devon K."/>
            <person name="Ma L.-J."/>
            <person name="Jaffe D."/>
            <person name="Butler J."/>
            <person name="Alvarez P."/>
            <person name="Gnerre S."/>
            <person name="Grabherr M."/>
            <person name="Kleber M."/>
            <person name="Mauceli E."/>
            <person name="Brockman W."/>
            <person name="MacCallum I.A."/>
            <person name="Young S."/>
            <person name="LaButti K."/>
            <person name="DeCaprio D."/>
            <person name="Crawford M."/>
            <person name="Koehrsen M."/>
            <person name="Engels R."/>
            <person name="Montgomery P."/>
            <person name="Pearson M."/>
            <person name="Howarth C."/>
            <person name="Larson L."/>
            <person name="White J."/>
            <person name="O'Leary S."/>
            <person name="Kodira C."/>
            <person name="Zeng Q."/>
            <person name="Yandava C."/>
            <person name="Alvarado L."/>
            <person name="Kistler C."/>
            <person name="Shim W.-B."/>
            <person name="Kang S."/>
            <person name="Woloshuk C."/>
        </authorList>
    </citation>
    <scope>NUCLEOTIDE SEQUENCE</scope>
    <source>
        <strain evidence="4">4287</strain>
    </source>
</reference>
<dbReference type="RefSeq" id="XP_018242581.1">
    <property type="nucleotide sequence ID" value="XM_018385299.1"/>
</dbReference>
<evidence type="ECO:0000313" key="4">
    <source>
        <dbReference type="EMBL" id="KNB06528.1"/>
    </source>
</evidence>
<accession>A0A0J9V5S7</accession>
<proteinExistence type="predicted"/>
<feature type="region of interest" description="Disordered" evidence="1">
    <location>
        <begin position="305"/>
        <end position="328"/>
    </location>
</feature>
<feature type="region of interest" description="Disordered" evidence="1">
    <location>
        <begin position="1"/>
        <end position="21"/>
    </location>
</feature>
<dbReference type="RefSeq" id="XP_018242637.1">
    <property type="nucleotide sequence ID" value="XM_018385335.1"/>
</dbReference>
<dbReference type="GeneID" id="28948466"/>
<dbReference type="EMBL" id="DS231702">
    <property type="protein sequence ID" value="KNB04536.1"/>
    <property type="molecule type" value="Genomic_DNA"/>
</dbReference>
<dbReference type="KEGG" id="fox:FOXG_07220"/>
<sequence>MSSSSPVAHASPHLRKPLDTQRGTGGDMSMMFFAQPDCPSRFAHQDQHRIKGLNAETLARIFLPPPSWLLAAEYAPLRSDVDGSSTSIFFSLNLSIYNQPIVASEWIEEWFFMNGRVHPYAFAWEVEQHDGLESDADCTLLYTMPALIVRDQGYQPVLPRLFASMDSFPCVPPIVSFAGPVTGPGHSLLRQDLLPGLDATQLKCCGFIQLSTYLGPGNPDKPPFRGFHPFQVFVIFPIHTNPWAILCKKMTERRDSQFQPNAQFTCTGKVAGLLDHRVMVHPPGFQRDYVFIVVPDSWTFLDKTTTPTTQPVLPLSAPPKRQASSATSSFQDIRAACYSLATPSPLPPSPPTSSSGQPDTPPLKRHYPDHAQTPTKRQRVLQPAPALSSTPDSCSTVTQPFPASASTSSSSEPNTTRQGPASVNLSTPALDSIVASPSDSPNRPHRSRQPTKRILEKEYNNMNNNQLQYSQVENKPKPN</sequence>
<evidence type="ECO:0000256" key="1">
    <source>
        <dbReference type="SAM" id="MobiDB-lite"/>
    </source>
</evidence>
<dbReference type="EMBL" id="DS231704">
    <property type="protein sequence ID" value="KNB06528.1"/>
    <property type="molecule type" value="Genomic_DNA"/>
</dbReference>
<feature type="region of interest" description="Disordered" evidence="1">
    <location>
        <begin position="340"/>
        <end position="479"/>
    </location>
</feature>
<feature type="compositionally biased region" description="Polar residues" evidence="1">
    <location>
        <begin position="412"/>
        <end position="441"/>
    </location>
</feature>
<dbReference type="GeneID" id="28948949"/>
<dbReference type="KEGG" id="fox:FOXG_06654"/>
<dbReference type="EMBL" id="DS231702">
    <property type="protein sequence ID" value="KNB04592.1"/>
    <property type="molecule type" value="Genomic_DNA"/>
</dbReference>
<dbReference type="OrthoDB" id="5153349at2759"/>
<name>A0A0J9V5S7_FUSO4</name>
<dbReference type="KEGG" id="fox:FOXG_06605"/>
<organism evidence="4 5">
    <name type="scientific">Fusarium oxysporum f. sp. lycopersici (strain 4287 / CBS 123668 / FGSC 9935 / NRRL 34936)</name>
    <name type="common">Fusarium vascular wilt of tomato</name>
    <dbReference type="NCBI Taxonomy" id="426428"/>
    <lineage>
        <taxon>Eukaryota</taxon>
        <taxon>Fungi</taxon>
        <taxon>Dikarya</taxon>
        <taxon>Ascomycota</taxon>
        <taxon>Pezizomycotina</taxon>
        <taxon>Sordariomycetes</taxon>
        <taxon>Hypocreomycetidae</taxon>
        <taxon>Hypocreales</taxon>
        <taxon>Nectriaceae</taxon>
        <taxon>Fusarium</taxon>
        <taxon>Fusarium oxysporum species complex</taxon>
    </lineage>
</organism>